<keyword evidence="2" id="KW-1185">Reference proteome</keyword>
<dbReference type="EMBL" id="JAFNEN010000150">
    <property type="protein sequence ID" value="KAG8191882.1"/>
    <property type="molecule type" value="Genomic_DNA"/>
</dbReference>
<reference evidence="1 2" key="1">
    <citation type="journal article" date="2022" name="Nat. Ecol. Evol.">
        <title>A masculinizing supergene underlies an exaggerated male reproductive morph in a spider.</title>
        <authorList>
            <person name="Hendrickx F."/>
            <person name="De Corte Z."/>
            <person name="Sonet G."/>
            <person name="Van Belleghem S.M."/>
            <person name="Kostlbacher S."/>
            <person name="Vangestel C."/>
        </authorList>
    </citation>
    <scope>NUCLEOTIDE SEQUENCE [LARGE SCALE GENOMIC DNA]</scope>
    <source>
        <strain evidence="1">W744_W776</strain>
    </source>
</reference>
<dbReference type="Proteomes" id="UP000827092">
    <property type="component" value="Unassembled WGS sequence"/>
</dbReference>
<organism evidence="1 2">
    <name type="scientific">Oedothorax gibbosus</name>
    <dbReference type="NCBI Taxonomy" id="931172"/>
    <lineage>
        <taxon>Eukaryota</taxon>
        <taxon>Metazoa</taxon>
        <taxon>Ecdysozoa</taxon>
        <taxon>Arthropoda</taxon>
        <taxon>Chelicerata</taxon>
        <taxon>Arachnida</taxon>
        <taxon>Araneae</taxon>
        <taxon>Araneomorphae</taxon>
        <taxon>Entelegynae</taxon>
        <taxon>Araneoidea</taxon>
        <taxon>Linyphiidae</taxon>
        <taxon>Erigoninae</taxon>
        <taxon>Oedothorax</taxon>
    </lineage>
</organism>
<protein>
    <submittedName>
        <fullName evidence="1">Uncharacterized protein</fullName>
    </submittedName>
</protein>
<evidence type="ECO:0000313" key="2">
    <source>
        <dbReference type="Proteomes" id="UP000827092"/>
    </source>
</evidence>
<gene>
    <name evidence="1" type="ORF">JTE90_019817</name>
</gene>
<evidence type="ECO:0000313" key="1">
    <source>
        <dbReference type="EMBL" id="KAG8191882.1"/>
    </source>
</evidence>
<sequence>MGKVPQIPSLDEYKSIYSSHFKANFRSEQNSISTKVRDTILPDHHRGHPKTNFKKAIRNRGIDHTTQKRSSVRDRFLLEVPTNGNQVVYPRFRSRHLFECVTPRMYDIMRSSTGVILSPEF</sequence>
<comment type="caution">
    <text evidence="1">The sequence shown here is derived from an EMBL/GenBank/DDBJ whole genome shotgun (WGS) entry which is preliminary data.</text>
</comment>
<dbReference type="AlphaFoldDB" id="A0AAV6V6T2"/>
<accession>A0AAV6V6T2</accession>
<proteinExistence type="predicted"/>
<name>A0AAV6V6T2_9ARAC</name>